<dbReference type="CDD" id="cd07185">
    <property type="entry name" value="OmpA_C-like"/>
    <property type="match status" value="1"/>
</dbReference>
<dbReference type="PROSITE" id="PS51123">
    <property type="entry name" value="OMPA_2"/>
    <property type="match status" value="1"/>
</dbReference>
<dbReference type="AlphaFoldDB" id="Q2S0D9"/>
<dbReference type="HOGENOM" id="CLU_1488053_0_0_10"/>
<dbReference type="KEGG" id="sru:SRU_2237"/>
<dbReference type="Proteomes" id="UP000008674">
    <property type="component" value="Chromosome"/>
</dbReference>
<keyword evidence="1" id="KW-0472">Membrane</keyword>
<dbReference type="Gene3D" id="3.30.1330.60">
    <property type="entry name" value="OmpA-like domain"/>
    <property type="match status" value="1"/>
</dbReference>
<keyword evidence="5" id="KW-1185">Reference proteome</keyword>
<dbReference type="GO" id="GO:0016020">
    <property type="term" value="C:membrane"/>
    <property type="evidence" value="ECO:0007669"/>
    <property type="project" value="UniProtKB-UniRule"/>
</dbReference>
<dbReference type="STRING" id="309807.SRU_2237"/>
<reference evidence="4 5" key="1">
    <citation type="journal article" date="2005" name="Proc. Natl. Acad. Sci. U.S.A.">
        <title>The genome of Salinibacter ruber: convergence and gene exchange among hyperhalophilic bacteria and archaea.</title>
        <authorList>
            <person name="Mongodin E.F."/>
            <person name="Nelson K.E."/>
            <person name="Daugherty S."/>
            <person name="Deboy R.T."/>
            <person name="Wister J."/>
            <person name="Khouri H."/>
            <person name="Weidman J."/>
            <person name="Walsh D.A."/>
            <person name="Papke R.T."/>
            <person name="Sanchez Perez G."/>
            <person name="Sharma A.K."/>
            <person name="Nesbo C.L."/>
            <person name="MacLeod D."/>
            <person name="Bapteste E."/>
            <person name="Doolittle W.F."/>
            <person name="Charlebois R.L."/>
            <person name="Legault B."/>
            <person name="Rodriguez-Valera F."/>
        </authorList>
    </citation>
    <scope>NUCLEOTIDE SEQUENCE [LARGE SCALE GENOMIC DNA]</scope>
    <source>
        <strain evidence="5">DSM 13855 / CECT 5946 / M31</strain>
    </source>
</reference>
<organism evidence="4 5">
    <name type="scientific">Salinibacter ruber (strain DSM 13855 / M31)</name>
    <dbReference type="NCBI Taxonomy" id="309807"/>
    <lineage>
        <taxon>Bacteria</taxon>
        <taxon>Pseudomonadati</taxon>
        <taxon>Rhodothermota</taxon>
        <taxon>Rhodothermia</taxon>
        <taxon>Rhodothermales</taxon>
        <taxon>Salinibacteraceae</taxon>
        <taxon>Salinibacter</taxon>
    </lineage>
</organism>
<evidence type="ECO:0000256" key="2">
    <source>
        <dbReference type="SAM" id="MobiDB-lite"/>
    </source>
</evidence>
<evidence type="ECO:0000256" key="1">
    <source>
        <dbReference type="PROSITE-ProRule" id="PRU00473"/>
    </source>
</evidence>
<dbReference type="Pfam" id="PF00691">
    <property type="entry name" value="OmpA"/>
    <property type="match status" value="1"/>
</dbReference>
<dbReference type="EnsemblBacteria" id="ABC44566">
    <property type="protein sequence ID" value="ABC44566"/>
    <property type="gene ID" value="SRU_2237"/>
</dbReference>
<gene>
    <name evidence="4" type="ordered locus">SRU_2237</name>
</gene>
<name>Q2S0D9_SALRD</name>
<proteinExistence type="predicted"/>
<dbReference type="PANTHER" id="PTHR30329">
    <property type="entry name" value="STATOR ELEMENT OF FLAGELLAR MOTOR COMPLEX"/>
    <property type="match status" value="1"/>
</dbReference>
<sequence length="208" mass="23061">MSHVAFELPSGDFRDSSSFCAQCLVGAMRFLFGLLSAVVLVGCQQGNQGTGPQPLQGRIDSFRTANQNLTRQVQALRDSLRAREAGTTLQPPIYFPSGSAWIPDRGRRRLDEHAATIKDEYPNAGFRIQGYTDPVPIGPSLQDTYPSNWYLSAQRAAAVAHYLDTNHDIRTASLEIEAFGPRTMVGPDETPERRREDRRVEIVVEDGP</sequence>
<accession>Q2S0D9</accession>
<dbReference type="EMBL" id="CP000159">
    <property type="protein sequence ID" value="ABC44566.1"/>
    <property type="molecule type" value="Genomic_DNA"/>
</dbReference>
<protein>
    <submittedName>
        <fullName evidence="4">OmpA domain protein, putative</fullName>
    </submittedName>
</protein>
<feature type="region of interest" description="Disordered" evidence="2">
    <location>
        <begin position="185"/>
        <end position="208"/>
    </location>
</feature>
<dbReference type="eggNOG" id="COG1360">
    <property type="taxonomic scope" value="Bacteria"/>
</dbReference>
<dbReference type="OrthoDB" id="9805336at2"/>
<dbReference type="InterPro" id="IPR036737">
    <property type="entry name" value="OmpA-like_sf"/>
</dbReference>
<evidence type="ECO:0000313" key="5">
    <source>
        <dbReference type="Proteomes" id="UP000008674"/>
    </source>
</evidence>
<feature type="domain" description="OmpA-like" evidence="3">
    <location>
        <begin position="82"/>
        <end position="208"/>
    </location>
</feature>
<dbReference type="PANTHER" id="PTHR30329:SF21">
    <property type="entry name" value="LIPOPROTEIN YIAD-RELATED"/>
    <property type="match status" value="1"/>
</dbReference>
<dbReference type="SUPFAM" id="SSF103088">
    <property type="entry name" value="OmpA-like"/>
    <property type="match status" value="1"/>
</dbReference>
<feature type="compositionally biased region" description="Basic and acidic residues" evidence="2">
    <location>
        <begin position="190"/>
        <end position="202"/>
    </location>
</feature>
<evidence type="ECO:0000313" key="4">
    <source>
        <dbReference type="EMBL" id="ABC44566.1"/>
    </source>
</evidence>
<evidence type="ECO:0000259" key="3">
    <source>
        <dbReference type="PROSITE" id="PS51123"/>
    </source>
</evidence>
<dbReference type="InterPro" id="IPR006665">
    <property type="entry name" value="OmpA-like"/>
</dbReference>
<dbReference type="InterPro" id="IPR050330">
    <property type="entry name" value="Bact_OuterMem_StrucFunc"/>
</dbReference>